<gene>
    <name evidence="1" type="ORF">K8N75_10425</name>
</gene>
<dbReference type="RefSeq" id="WP_223792003.1">
    <property type="nucleotide sequence ID" value="NZ_JAIOUQ010000013.1"/>
</dbReference>
<dbReference type="AlphaFoldDB" id="A0A8T5UR32"/>
<comment type="caution">
    <text evidence="1">The sequence shown here is derived from an EMBL/GenBank/DDBJ whole genome shotgun (WGS) entry which is preliminary data.</text>
</comment>
<keyword evidence="2" id="KW-1185">Reference proteome</keyword>
<sequence>MKKIFLGIIGLLLVVIMVSGCTDSVSQTTKHFDNGVIAFDYPSNMVIEDHGIYGIFVKDGSTIEVSMLIKNYNTSNSNYTILSDNNIKYLDPNTNATKKIISGRTAYDLVSKSIGKNGETITSYSTFIDIGTGQMDISPSFESNINDQKDTSFYKTYQMIVNSFQVK</sequence>
<dbReference type="EMBL" id="JAIOUQ010000013">
    <property type="protein sequence ID" value="MBZ2166452.1"/>
    <property type="molecule type" value="Genomic_DNA"/>
</dbReference>
<organism evidence="1 2">
    <name type="scientific">Methanobacterium spitsbergense</name>
    <dbReference type="NCBI Taxonomy" id="2874285"/>
    <lineage>
        <taxon>Archaea</taxon>
        <taxon>Methanobacteriati</taxon>
        <taxon>Methanobacteriota</taxon>
        <taxon>Methanomada group</taxon>
        <taxon>Methanobacteria</taxon>
        <taxon>Methanobacteriales</taxon>
        <taxon>Methanobacteriaceae</taxon>
        <taxon>Methanobacterium</taxon>
    </lineage>
</organism>
<protein>
    <submittedName>
        <fullName evidence="1">Uncharacterized protein</fullName>
    </submittedName>
</protein>
<reference evidence="2" key="1">
    <citation type="journal article" date="2022" name="Microbiol. Resour. Announc.">
        <title>Draft Genome Sequence of a Methanogenic Archaeon from West Spitsbergen Permafrost.</title>
        <authorList>
            <person name="Trubitsyn V."/>
            <person name="Rivkina E."/>
            <person name="Shcherbakova V."/>
        </authorList>
    </citation>
    <scope>NUCLEOTIDE SEQUENCE [LARGE SCALE GENOMIC DNA]</scope>
    <source>
        <strain evidence="2">VT</strain>
    </source>
</reference>
<evidence type="ECO:0000313" key="1">
    <source>
        <dbReference type="EMBL" id="MBZ2166452.1"/>
    </source>
</evidence>
<dbReference type="PROSITE" id="PS51257">
    <property type="entry name" value="PROKAR_LIPOPROTEIN"/>
    <property type="match status" value="1"/>
</dbReference>
<proteinExistence type="predicted"/>
<dbReference type="Proteomes" id="UP000825933">
    <property type="component" value="Unassembled WGS sequence"/>
</dbReference>
<name>A0A8T5UR32_9EURY</name>
<evidence type="ECO:0000313" key="2">
    <source>
        <dbReference type="Proteomes" id="UP000825933"/>
    </source>
</evidence>
<accession>A0A8T5UR32</accession>